<name>A0A9D4CBV3_DREPO</name>
<dbReference type="Proteomes" id="UP000828390">
    <property type="component" value="Unassembled WGS sequence"/>
</dbReference>
<accession>A0A9D4CBV3</accession>
<evidence type="ECO:0000313" key="2">
    <source>
        <dbReference type="Proteomes" id="UP000828390"/>
    </source>
</evidence>
<gene>
    <name evidence="1" type="ORF">DPMN_063706</name>
</gene>
<dbReference type="AlphaFoldDB" id="A0A9D4CBV3"/>
<sequence>MSFVHKTIQEFLTAFHIHRNVDVIDDVISGYLKRHDNSYLDIFQMFIFLCGFNISAANTLSTLMHELDVYSHNHSYFQYCILSGYKEAEANKNTPIHLHLSHFNFDRDNAEDFIQIWTLNTSRARSLSVDSWGSNLHVTIRSQDASSASCHGPGPVALLARKDPGPSTLYDEDGVRSSKYFIEFDLSSCHNLERLELIGRWNDNITVQPHALVGLKKLKYLNLTNGCKCEALDLSHFEHIQSIDLHQRVTLLPLSINNYKTLQCITVITIYYGLDLSMFEQLNPICISNKVKVLPKPLHIHNKITRIFFYYFDFNSVDNEAIYTWCLLNGADPVQCADCTPVLPSIEHIKLKFVTCSSTWLRSLISTMLTLDHRIECDLTDCRITSLDHEVKSTLRGSDMSSCVGDAVSESYLPIPINDAEITTDLNNTCTVAVYDSTDYPVLWKTLNGQNVRHLRLQGNFIGLKVDHVPLLSRLLASLSQLETLTMHLSVYIDIQLPPSLKHLTVCYENLSASELRYLVNKLCALTHSVECRLEFLCDNTIENTTITNIPLEEYISIVQELEALEHVEVKRFRIYDRTAYTYRWSDDEWSVRGSVVDDGDNSDDIGEAEMCKSYIMRIRDDVLNRISMRLQINGSKEQALLK</sequence>
<keyword evidence="2" id="KW-1185">Reference proteome</keyword>
<reference evidence="1" key="2">
    <citation type="submission" date="2020-11" db="EMBL/GenBank/DDBJ databases">
        <authorList>
            <person name="McCartney M.A."/>
            <person name="Auch B."/>
            <person name="Kono T."/>
            <person name="Mallez S."/>
            <person name="Becker A."/>
            <person name="Gohl D.M."/>
            <person name="Silverstein K.A.T."/>
            <person name="Koren S."/>
            <person name="Bechman K.B."/>
            <person name="Herman A."/>
            <person name="Abrahante J.E."/>
            <person name="Garbe J."/>
        </authorList>
    </citation>
    <scope>NUCLEOTIDE SEQUENCE</scope>
    <source>
        <strain evidence="1">Duluth1</strain>
        <tissue evidence="1">Whole animal</tissue>
    </source>
</reference>
<dbReference type="EMBL" id="JAIWYP010000013">
    <property type="protein sequence ID" value="KAH3720802.1"/>
    <property type="molecule type" value="Genomic_DNA"/>
</dbReference>
<protein>
    <submittedName>
        <fullName evidence="1">Uncharacterized protein</fullName>
    </submittedName>
</protein>
<reference evidence="1" key="1">
    <citation type="journal article" date="2019" name="bioRxiv">
        <title>The Genome of the Zebra Mussel, Dreissena polymorpha: A Resource for Invasive Species Research.</title>
        <authorList>
            <person name="McCartney M.A."/>
            <person name="Auch B."/>
            <person name="Kono T."/>
            <person name="Mallez S."/>
            <person name="Zhang Y."/>
            <person name="Obille A."/>
            <person name="Becker A."/>
            <person name="Abrahante J.E."/>
            <person name="Garbe J."/>
            <person name="Badalamenti J.P."/>
            <person name="Herman A."/>
            <person name="Mangelson H."/>
            <person name="Liachko I."/>
            <person name="Sullivan S."/>
            <person name="Sone E.D."/>
            <person name="Koren S."/>
            <person name="Silverstein K.A.T."/>
            <person name="Beckman K.B."/>
            <person name="Gohl D.M."/>
        </authorList>
    </citation>
    <scope>NUCLEOTIDE SEQUENCE</scope>
    <source>
        <strain evidence="1">Duluth1</strain>
        <tissue evidence="1">Whole animal</tissue>
    </source>
</reference>
<proteinExistence type="predicted"/>
<comment type="caution">
    <text evidence="1">The sequence shown here is derived from an EMBL/GenBank/DDBJ whole genome shotgun (WGS) entry which is preliminary data.</text>
</comment>
<evidence type="ECO:0000313" key="1">
    <source>
        <dbReference type="EMBL" id="KAH3720802.1"/>
    </source>
</evidence>
<organism evidence="1 2">
    <name type="scientific">Dreissena polymorpha</name>
    <name type="common">Zebra mussel</name>
    <name type="synonym">Mytilus polymorpha</name>
    <dbReference type="NCBI Taxonomy" id="45954"/>
    <lineage>
        <taxon>Eukaryota</taxon>
        <taxon>Metazoa</taxon>
        <taxon>Spiralia</taxon>
        <taxon>Lophotrochozoa</taxon>
        <taxon>Mollusca</taxon>
        <taxon>Bivalvia</taxon>
        <taxon>Autobranchia</taxon>
        <taxon>Heteroconchia</taxon>
        <taxon>Euheterodonta</taxon>
        <taxon>Imparidentia</taxon>
        <taxon>Neoheterodontei</taxon>
        <taxon>Myida</taxon>
        <taxon>Dreissenoidea</taxon>
        <taxon>Dreissenidae</taxon>
        <taxon>Dreissena</taxon>
    </lineage>
</organism>
<dbReference type="SUPFAM" id="SSF52047">
    <property type="entry name" value="RNI-like"/>
    <property type="match status" value="1"/>
</dbReference>